<feature type="non-terminal residue" evidence="2">
    <location>
        <position position="166"/>
    </location>
</feature>
<name>A0A7K6AF21_UPUEP</name>
<feature type="domain" description="Rab3GAP regulatory subunit C-terminal" evidence="1">
    <location>
        <begin position="1"/>
        <end position="166"/>
    </location>
</feature>
<accession>A0A7K6AF21</accession>
<proteinExistence type="predicted"/>
<comment type="caution">
    <text evidence="2">The sequence shown here is derived from an EMBL/GenBank/DDBJ whole genome shotgun (WGS) entry which is preliminary data.</text>
</comment>
<feature type="non-terminal residue" evidence="2">
    <location>
        <position position="1"/>
    </location>
</feature>
<evidence type="ECO:0000313" key="3">
    <source>
        <dbReference type="Proteomes" id="UP000544127"/>
    </source>
</evidence>
<protein>
    <submittedName>
        <fullName evidence="2">RBGPR protein</fullName>
    </submittedName>
</protein>
<reference evidence="2 3" key="1">
    <citation type="submission" date="2019-09" db="EMBL/GenBank/DDBJ databases">
        <title>Bird 10,000 Genomes (B10K) Project - Family phase.</title>
        <authorList>
            <person name="Zhang G."/>
        </authorList>
    </citation>
    <scope>NUCLEOTIDE SEQUENCE [LARGE SCALE GENOMIC DNA]</scope>
    <source>
        <strain evidence="2">B10K-DU-012-37</strain>
    </source>
</reference>
<dbReference type="OrthoDB" id="2019917at2759"/>
<dbReference type="InterPro" id="IPR029257">
    <property type="entry name" value="RAB3GAP2_C"/>
</dbReference>
<evidence type="ECO:0000259" key="1">
    <source>
        <dbReference type="Pfam" id="PF14656"/>
    </source>
</evidence>
<gene>
    <name evidence="2" type="primary">Rab3gap2</name>
    <name evidence="2" type="ORF">UPUEPO_R02059</name>
</gene>
<dbReference type="EMBL" id="VZRI01000302">
    <property type="protein sequence ID" value="NWU88622.1"/>
    <property type="molecule type" value="Genomic_DNA"/>
</dbReference>
<dbReference type="AlphaFoldDB" id="A0A7K6AF21"/>
<keyword evidence="3" id="KW-1185">Reference proteome</keyword>
<dbReference type="Pfam" id="PF14656">
    <property type="entry name" value="RAB3GAP2_C"/>
    <property type="match status" value="1"/>
</dbReference>
<dbReference type="Proteomes" id="UP000544127">
    <property type="component" value="Unassembled WGS sequence"/>
</dbReference>
<organism evidence="2 3">
    <name type="scientific">Upupa epops</name>
    <name type="common">Eurasian hoopoe</name>
    <dbReference type="NCBI Taxonomy" id="57439"/>
    <lineage>
        <taxon>Eukaryota</taxon>
        <taxon>Metazoa</taxon>
        <taxon>Chordata</taxon>
        <taxon>Craniata</taxon>
        <taxon>Vertebrata</taxon>
        <taxon>Euteleostomi</taxon>
        <taxon>Archelosauria</taxon>
        <taxon>Archosauria</taxon>
        <taxon>Dinosauria</taxon>
        <taxon>Saurischia</taxon>
        <taxon>Theropoda</taxon>
        <taxon>Coelurosauria</taxon>
        <taxon>Aves</taxon>
        <taxon>Neognathae</taxon>
        <taxon>Neoaves</taxon>
        <taxon>Telluraves</taxon>
        <taxon>Coraciimorphae</taxon>
        <taxon>Bucerotiformes</taxon>
        <taxon>Upupidae</taxon>
        <taxon>Upupa</taxon>
    </lineage>
</organism>
<evidence type="ECO:0000313" key="2">
    <source>
        <dbReference type="EMBL" id="NWU88622.1"/>
    </source>
</evidence>
<sequence>PVLDTEDAWMSVEGPVSIVELALEQKHIHYPLVEHQFVLCTILYAIMRFSLKSVKPLSLFDSEGKNAFFKDLTSIQLLPSGDMDPTVLSIRQQFLVKVVNAAVQTLYSSQKDKEVAEEELFRFEKGKNWPTLAVDLARYLQISEDVVRRHYVYELYSYGMDHLGEE</sequence>